<comment type="caution">
    <text evidence="10">The sequence shown here is derived from an EMBL/GenBank/DDBJ whole genome shotgun (WGS) entry which is preliminary data.</text>
</comment>
<feature type="domain" description="Xylanolytic transcriptional activator regulatory" evidence="9">
    <location>
        <begin position="260"/>
        <end position="334"/>
    </location>
</feature>
<evidence type="ECO:0000259" key="9">
    <source>
        <dbReference type="SMART" id="SM00906"/>
    </source>
</evidence>
<evidence type="ECO:0000256" key="8">
    <source>
        <dbReference type="SAM" id="MobiDB-lite"/>
    </source>
</evidence>
<dbReference type="AlphaFoldDB" id="A0A6V8R6H5"/>
<evidence type="ECO:0000256" key="6">
    <source>
        <dbReference type="ARBA" id="ARBA00023163"/>
    </source>
</evidence>
<proteinExistence type="predicted"/>
<evidence type="ECO:0000256" key="5">
    <source>
        <dbReference type="ARBA" id="ARBA00023125"/>
    </source>
</evidence>
<dbReference type="Pfam" id="PF04082">
    <property type="entry name" value="Fungal_trans"/>
    <property type="match status" value="1"/>
</dbReference>
<dbReference type="InterPro" id="IPR007219">
    <property type="entry name" value="XnlR_reg_dom"/>
</dbReference>
<evidence type="ECO:0000313" key="10">
    <source>
        <dbReference type="EMBL" id="GFP60624.1"/>
    </source>
</evidence>
<comment type="subcellular location">
    <subcellularLocation>
        <location evidence="1">Nucleus</location>
    </subcellularLocation>
</comment>
<dbReference type="GO" id="GO:0006351">
    <property type="term" value="P:DNA-templated transcription"/>
    <property type="evidence" value="ECO:0007669"/>
    <property type="project" value="InterPro"/>
</dbReference>
<evidence type="ECO:0000256" key="2">
    <source>
        <dbReference type="ARBA" id="ARBA00022723"/>
    </source>
</evidence>
<dbReference type="PANTHER" id="PTHR47782">
    <property type="entry name" value="ZN(II)2CYS6 TRANSCRIPTION FACTOR (EUROFUNG)-RELATED"/>
    <property type="match status" value="1"/>
</dbReference>
<dbReference type="SMART" id="SM00906">
    <property type="entry name" value="Fungal_trans"/>
    <property type="match status" value="1"/>
</dbReference>
<keyword evidence="4" id="KW-0805">Transcription regulation</keyword>
<organism evidence="10 11">
    <name type="scientific">Trichoderma asperellum</name>
    <name type="common">Filamentous fungus</name>
    <dbReference type="NCBI Taxonomy" id="101201"/>
    <lineage>
        <taxon>Eukaryota</taxon>
        <taxon>Fungi</taxon>
        <taxon>Dikarya</taxon>
        <taxon>Ascomycota</taxon>
        <taxon>Pezizomycotina</taxon>
        <taxon>Sordariomycetes</taxon>
        <taxon>Hypocreomycetidae</taxon>
        <taxon>Hypocreales</taxon>
        <taxon>Hypocreaceae</taxon>
        <taxon>Trichoderma</taxon>
    </lineage>
</organism>
<sequence length="580" mass="63547">MPLIQEKVQPDVPPTSEAEVVQLRARVQWLSDFINHNLLATHHGEDIENVKTGSDLAELLGSQLGVNPANSANLQFKAQSQKAFITIPSSNLAQPQVRTGILSSTPAELTSSNSRSRGLNVQDKASSRTSPTNTGSADLAVGHVSYRNSAGTDQATERFVVGHGRAPDAAARRFIDAYFRNVDRAYPFVNQAKILKNLETMGDLSFKTRTGQVPRETRKRFEVAYAEIIQECICQNSIESLQILMLLALYSLFNPTRTSTYSIVGIAARQAVTIGLTRRAADDHAHSPAETELRHQLYWSVLTLDRMMAVSQSLPVALTDENADVPLPGLTVNEFASPERATYARKLQTSRHIIQLQQLESRILDQIHFRKKTEIAKLTPSDRRVTLSSLRASIKDWYSKGCLMSPMEAGNATKPAKQAAQTVRQFAGLISGGIAAFFSENAVFPLAVAGVGNATVDGDNAAGGTGRDKESLLVLMKHCITELTSLMVEMLGRSTCFQFVEYPSDDDNQMGHSVAAADLPLYQKPQHRSQYQQHEAQQGPSISMSQITTNWCETNGTQELGGKGDEVTGYGWGPLDLEFL</sequence>
<dbReference type="InterPro" id="IPR052202">
    <property type="entry name" value="Yeast_MetPath_Reg"/>
</dbReference>
<feature type="compositionally biased region" description="Polar residues" evidence="8">
    <location>
        <begin position="104"/>
        <end position="136"/>
    </location>
</feature>
<reference evidence="10 11" key="1">
    <citation type="submission" date="2020-07" db="EMBL/GenBank/DDBJ databases">
        <title>Trichoderma asperellum IC-1 whole genome shotgun sequence.</title>
        <authorList>
            <person name="Kanamasa S."/>
            <person name="Takahashi H."/>
        </authorList>
    </citation>
    <scope>NUCLEOTIDE SEQUENCE [LARGE SCALE GENOMIC DNA]</scope>
    <source>
        <strain evidence="10 11">IC-1</strain>
    </source>
</reference>
<keyword evidence="3" id="KW-0862">Zinc</keyword>
<protein>
    <submittedName>
        <fullName evidence="10">Negative regulator of pleiotropic drug resistance STB5</fullName>
    </submittedName>
</protein>
<feature type="region of interest" description="Disordered" evidence="8">
    <location>
        <begin position="104"/>
        <end position="141"/>
    </location>
</feature>
<keyword evidence="2" id="KW-0479">Metal-binding</keyword>
<keyword evidence="6" id="KW-0804">Transcription</keyword>
<accession>A0A6V8R6H5</accession>
<dbReference type="EMBL" id="BLZH01000025">
    <property type="protein sequence ID" value="GFP60624.1"/>
    <property type="molecule type" value="Genomic_DNA"/>
</dbReference>
<keyword evidence="5" id="KW-0238">DNA-binding</keyword>
<keyword evidence="7" id="KW-0539">Nucleus</keyword>
<dbReference type="GO" id="GO:0005634">
    <property type="term" value="C:nucleus"/>
    <property type="evidence" value="ECO:0007669"/>
    <property type="project" value="UniProtKB-SubCell"/>
</dbReference>
<evidence type="ECO:0000256" key="3">
    <source>
        <dbReference type="ARBA" id="ARBA00022833"/>
    </source>
</evidence>
<dbReference type="CDD" id="cd12148">
    <property type="entry name" value="fungal_TF_MHR"/>
    <property type="match status" value="1"/>
</dbReference>
<evidence type="ECO:0000256" key="7">
    <source>
        <dbReference type="ARBA" id="ARBA00023242"/>
    </source>
</evidence>
<gene>
    <name evidence="10" type="ORF">TASIC1_0025000800</name>
</gene>
<evidence type="ECO:0000256" key="4">
    <source>
        <dbReference type="ARBA" id="ARBA00023015"/>
    </source>
</evidence>
<dbReference type="GO" id="GO:0043565">
    <property type="term" value="F:sequence-specific DNA binding"/>
    <property type="evidence" value="ECO:0007669"/>
    <property type="project" value="TreeGrafter"/>
</dbReference>
<dbReference type="GO" id="GO:0008270">
    <property type="term" value="F:zinc ion binding"/>
    <property type="evidence" value="ECO:0007669"/>
    <property type="project" value="InterPro"/>
</dbReference>
<evidence type="ECO:0000313" key="11">
    <source>
        <dbReference type="Proteomes" id="UP000517252"/>
    </source>
</evidence>
<name>A0A6V8R6H5_TRIAP</name>
<dbReference type="GO" id="GO:0000981">
    <property type="term" value="F:DNA-binding transcription factor activity, RNA polymerase II-specific"/>
    <property type="evidence" value="ECO:0007669"/>
    <property type="project" value="TreeGrafter"/>
</dbReference>
<evidence type="ECO:0000256" key="1">
    <source>
        <dbReference type="ARBA" id="ARBA00004123"/>
    </source>
</evidence>
<dbReference type="Proteomes" id="UP000517252">
    <property type="component" value="Unassembled WGS sequence"/>
</dbReference>
<dbReference type="OrthoDB" id="6612291at2759"/>
<dbReference type="GO" id="GO:0045944">
    <property type="term" value="P:positive regulation of transcription by RNA polymerase II"/>
    <property type="evidence" value="ECO:0007669"/>
    <property type="project" value="TreeGrafter"/>
</dbReference>
<dbReference type="PANTHER" id="PTHR47782:SF7">
    <property type="entry name" value="PROTEIN STB5"/>
    <property type="match status" value="1"/>
</dbReference>